<proteinExistence type="predicted"/>
<keyword evidence="4" id="KW-1185">Reference proteome</keyword>
<evidence type="ECO:0000313" key="3">
    <source>
        <dbReference type="EMBL" id="CDY19320.1"/>
    </source>
</evidence>
<evidence type="ECO:0000256" key="1">
    <source>
        <dbReference type="SAM" id="MobiDB-lite"/>
    </source>
</evidence>
<reference evidence="3" key="2">
    <citation type="submission" date="2014-06" db="EMBL/GenBank/DDBJ databases">
        <authorList>
            <person name="Genoscope - CEA"/>
        </authorList>
    </citation>
    <scope>NUCLEOTIDE SEQUENCE</scope>
</reference>
<dbReference type="Proteomes" id="UP001295469">
    <property type="component" value="Chromosome C05"/>
</dbReference>
<evidence type="ECO:0000313" key="2">
    <source>
        <dbReference type="EMBL" id="CAF1924821.1"/>
    </source>
</evidence>
<dbReference type="Proteomes" id="UP000028999">
    <property type="component" value="Unassembled WGS sequence"/>
</dbReference>
<dbReference type="AlphaFoldDB" id="A0A078FY42"/>
<dbReference type="PaxDb" id="3708-A0A078FY42"/>
<protein>
    <submittedName>
        <fullName evidence="2">(rape) hypothetical protein</fullName>
    </submittedName>
    <submittedName>
        <fullName evidence="3">BnaC05g08290D protein</fullName>
    </submittedName>
</protein>
<reference evidence="3 4" key="1">
    <citation type="journal article" date="2014" name="Science">
        <title>Plant genetics. Early allopolyploid evolution in the post-Neolithic Brassica napus oilseed genome.</title>
        <authorList>
            <person name="Chalhoub B."/>
            <person name="Denoeud F."/>
            <person name="Liu S."/>
            <person name="Parkin I.A."/>
            <person name="Tang H."/>
            <person name="Wang X."/>
            <person name="Chiquet J."/>
            <person name="Belcram H."/>
            <person name="Tong C."/>
            <person name="Samans B."/>
            <person name="Correa M."/>
            <person name="Da Silva C."/>
            <person name="Just J."/>
            <person name="Falentin C."/>
            <person name="Koh C.S."/>
            <person name="Le Clainche I."/>
            <person name="Bernard M."/>
            <person name="Bento P."/>
            <person name="Noel B."/>
            <person name="Labadie K."/>
            <person name="Alberti A."/>
            <person name="Charles M."/>
            <person name="Arnaud D."/>
            <person name="Guo H."/>
            <person name="Daviaud C."/>
            <person name="Alamery S."/>
            <person name="Jabbari K."/>
            <person name="Zhao M."/>
            <person name="Edger P.P."/>
            <person name="Chelaifa H."/>
            <person name="Tack D."/>
            <person name="Lassalle G."/>
            <person name="Mestiri I."/>
            <person name="Schnel N."/>
            <person name="Le Paslier M.C."/>
            <person name="Fan G."/>
            <person name="Renault V."/>
            <person name="Bayer P.E."/>
            <person name="Golicz A.A."/>
            <person name="Manoli S."/>
            <person name="Lee T.H."/>
            <person name="Thi V.H."/>
            <person name="Chalabi S."/>
            <person name="Hu Q."/>
            <person name="Fan C."/>
            <person name="Tollenaere R."/>
            <person name="Lu Y."/>
            <person name="Battail C."/>
            <person name="Shen J."/>
            <person name="Sidebottom C.H."/>
            <person name="Wang X."/>
            <person name="Canaguier A."/>
            <person name="Chauveau A."/>
            <person name="Berard A."/>
            <person name="Deniot G."/>
            <person name="Guan M."/>
            <person name="Liu Z."/>
            <person name="Sun F."/>
            <person name="Lim Y.P."/>
            <person name="Lyons E."/>
            <person name="Town C.D."/>
            <person name="Bancroft I."/>
            <person name="Wang X."/>
            <person name="Meng J."/>
            <person name="Ma J."/>
            <person name="Pires J.C."/>
            <person name="King G.J."/>
            <person name="Brunel D."/>
            <person name="Delourme R."/>
            <person name="Renard M."/>
            <person name="Aury J.M."/>
            <person name="Adams K.L."/>
            <person name="Batley J."/>
            <person name="Snowdon R.J."/>
            <person name="Tost J."/>
            <person name="Edwards D."/>
            <person name="Zhou Y."/>
            <person name="Hua W."/>
            <person name="Sharpe A.G."/>
            <person name="Paterson A.H."/>
            <person name="Guan C."/>
            <person name="Wincker P."/>
        </authorList>
    </citation>
    <scope>NUCLEOTIDE SEQUENCE [LARGE SCALE GENOMIC DNA]</scope>
    <source>
        <strain evidence="4">cv. Darmor-bzh</strain>
    </source>
</reference>
<dbReference type="Gramene" id="CDY19320">
    <property type="protein sequence ID" value="CDY19320"/>
    <property type="gene ID" value="GSBRNA2T00008837001"/>
</dbReference>
<sequence>MTQTNNGLSTADTAPVHTRDLAIGTKKNELHAP</sequence>
<gene>
    <name evidence="3" type="primary">BnaC05g08290D</name>
    <name evidence="2" type="ORF">DARMORV10_C05P09160.1</name>
    <name evidence="3" type="ORF">GSBRNA2T00008837001</name>
</gene>
<reference evidence="2" key="3">
    <citation type="submission" date="2021-01" db="EMBL/GenBank/DDBJ databases">
        <authorList>
            <consortium name="Genoscope - CEA"/>
            <person name="William W."/>
        </authorList>
    </citation>
    <scope>NUCLEOTIDE SEQUENCE</scope>
</reference>
<feature type="compositionally biased region" description="Polar residues" evidence="1">
    <location>
        <begin position="1"/>
        <end position="12"/>
    </location>
</feature>
<accession>A0A078FY42</accession>
<evidence type="ECO:0000313" key="4">
    <source>
        <dbReference type="Proteomes" id="UP000028999"/>
    </source>
</evidence>
<organism evidence="3 4">
    <name type="scientific">Brassica napus</name>
    <name type="common">Rape</name>
    <dbReference type="NCBI Taxonomy" id="3708"/>
    <lineage>
        <taxon>Eukaryota</taxon>
        <taxon>Viridiplantae</taxon>
        <taxon>Streptophyta</taxon>
        <taxon>Embryophyta</taxon>
        <taxon>Tracheophyta</taxon>
        <taxon>Spermatophyta</taxon>
        <taxon>Magnoliopsida</taxon>
        <taxon>eudicotyledons</taxon>
        <taxon>Gunneridae</taxon>
        <taxon>Pentapetalae</taxon>
        <taxon>rosids</taxon>
        <taxon>malvids</taxon>
        <taxon>Brassicales</taxon>
        <taxon>Brassicaceae</taxon>
        <taxon>Brassiceae</taxon>
        <taxon>Brassica</taxon>
    </lineage>
</organism>
<name>A0A078FY42_BRANA</name>
<dbReference type="EMBL" id="HG994369">
    <property type="protein sequence ID" value="CAF1924821.1"/>
    <property type="molecule type" value="Genomic_DNA"/>
</dbReference>
<dbReference type="EMBL" id="LK032095">
    <property type="protein sequence ID" value="CDY19320.1"/>
    <property type="molecule type" value="Genomic_DNA"/>
</dbReference>
<feature type="region of interest" description="Disordered" evidence="1">
    <location>
        <begin position="1"/>
        <end position="33"/>
    </location>
</feature>